<proteinExistence type="predicted"/>
<evidence type="ECO:0000313" key="1">
    <source>
        <dbReference type="EMBL" id="AJR28599.1"/>
    </source>
</evidence>
<evidence type="ECO:0000313" key="2">
    <source>
        <dbReference type="EMBL" id="ASM90787.1"/>
    </source>
</evidence>
<name>A0A0D3R1N1_9RHAB</name>
<gene>
    <name evidence="2" type="primary">M</name>
</gene>
<dbReference type="OrthoDB" id="10512at10239"/>
<dbReference type="EMBL" id="KM205025">
    <property type="protein sequence ID" value="AJR28599.1"/>
    <property type="molecule type" value="Viral_cRNA"/>
</dbReference>
<dbReference type="EMBL" id="KY421920">
    <property type="protein sequence ID" value="ASM90787.1"/>
    <property type="molecule type" value="Viral_cRNA"/>
</dbReference>
<reference evidence="1" key="1">
    <citation type="submission" date="2014-07" db="EMBL/GenBank/DDBJ databases">
        <authorList>
            <person name="Walker P."/>
            <person name="Widen S."/>
            <person name="Firth C."/>
            <person name="Blasdell K."/>
            <person name="Guzman H."/>
            <person name="Wood T."/>
            <person name="Paradkar P."/>
            <person name="Holmes E."/>
            <person name="Tesh R."/>
            <person name="Vasilakis N."/>
        </authorList>
    </citation>
    <scope>NUCLEOTIDE SEQUENCE</scope>
    <source>
        <strain evidence="1">OR1023</strain>
    </source>
</reference>
<sequence length="198" mass="22910">MLKIWRKKGKANYAQSSNLSDTTSPYDWAYGSSEPIELFSPTAPPVYETKNSKFHVMGQIKIVTKLSIDSPEMLCQVLEQIVLKYNGSFKFKDHHLLNLILVGTHMKRELDHDTYVYKGLWDDVIVYEGIDADTNGFGNKFELYHRYKIKGQELAVHFESDLRLTTRSGMTYYEVYNIPMSSGRNPPILNWMRTELGI</sequence>
<reference evidence="2" key="3">
    <citation type="journal article" date="2017" name="Evol. Bioinform. Online">
        <title>Identification of very small open reading frames in the genomes of Holmes Jungle virus, Ord River virus, and Wongabel virus of the genus Hapavirus, family Rhabdoviridae.</title>
        <authorList>
            <person name="Gubala A."/>
            <person name="Walsh S."/>
            <person name="McAllister J."/>
            <person name="Weir R."/>
            <person name="Davis S."/>
            <person name="Melville L."/>
            <person name="Mitchell I."/>
            <person name="Bulach D."/>
            <person name="Gauci P."/>
            <person name="Skvortsov A."/>
            <person name="Boyle D."/>
        </authorList>
    </citation>
    <scope>NUCLEOTIDE SEQUENCE</scope>
    <source>
        <strain evidence="2">OR1023</strain>
    </source>
</reference>
<organism evidence="1 3">
    <name type="scientific">Ord River virus</name>
    <dbReference type="NCBI Taxonomy" id="1620895"/>
    <lineage>
        <taxon>Viruses</taxon>
        <taxon>Riboviria</taxon>
        <taxon>Orthornavirae</taxon>
        <taxon>Negarnaviricota</taxon>
        <taxon>Haploviricotina</taxon>
        <taxon>Monjiviricetes</taxon>
        <taxon>Mononegavirales</taxon>
        <taxon>Rhabdoviridae</taxon>
        <taxon>Alpharhabdovirinae</taxon>
        <taxon>Hapavirus</taxon>
        <taxon>Hapavirus ord</taxon>
    </lineage>
</organism>
<protein>
    <submittedName>
        <fullName evidence="1 2">Matrix</fullName>
    </submittedName>
</protein>
<evidence type="ECO:0000313" key="3">
    <source>
        <dbReference type="Proteomes" id="UP000103430"/>
    </source>
</evidence>
<reference evidence="1 3" key="2">
    <citation type="journal article" date="2015" name="PLoS Pathog.">
        <title>Evolution of genome size and complexity in the rhabdoviridae.</title>
        <authorList>
            <person name="Walker P.J."/>
            <person name="Firth C."/>
            <person name="Widen S.G."/>
            <person name="Blasdell K.R."/>
            <person name="Guzman H."/>
            <person name="Wood T.G."/>
            <person name="Paradkar P.N."/>
            <person name="Holmes E.C."/>
            <person name="Tesh R.B."/>
            <person name="Vasilakis N."/>
        </authorList>
    </citation>
    <scope>NUCLEOTIDE SEQUENCE [LARGE SCALE GENOMIC DNA]</scope>
    <source>
        <strain evidence="1 3">OR1023</strain>
    </source>
</reference>
<dbReference type="Proteomes" id="UP000103430">
    <property type="component" value="Segment"/>
</dbReference>
<accession>A0A0D3R1N1</accession>
<keyword evidence="3" id="KW-1185">Reference proteome</keyword>